<reference evidence="3" key="1">
    <citation type="journal article" date="2019" name="Int. J. Syst. Evol. Microbiol.">
        <title>The Global Catalogue of Microorganisms (GCM) 10K type strain sequencing project: providing services to taxonomists for standard genome sequencing and annotation.</title>
        <authorList>
            <consortium name="The Broad Institute Genomics Platform"/>
            <consortium name="The Broad Institute Genome Sequencing Center for Infectious Disease"/>
            <person name="Wu L."/>
            <person name="Ma J."/>
        </authorList>
    </citation>
    <scope>NUCLEOTIDE SEQUENCE [LARGE SCALE GENOMIC DNA]</scope>
    <source>
        <strain evidence="3">CCUG 57401</strain>
    </source>
</reference>
<evidence type="ECO:0000313" key="2">
    <source>
        <dbReference type="EMBL" id="MFC5496589.1"/>
    </source>
</evidence>
<dbReference type="InterPro" id="IPR037401">
    <property type="entry name" value="SnoaL-like"/>
</dbReference>
<organism evidence="2 3">
    <name type="scientific">Caenimonas terrae</name>
    <dbReference type="NCBI Taxonomy" id="696074"/>
    <lineage>
        <taxon>Bacteria</taxon>
        <taxon>Pseudomonadati</taxon>
        <taxon>Pseudomonadota</taxon>
        <taxon>Betaproteobacteria</taxon>
        <taxon>Burkholderiales</taxon>
        <taxon>Comamonadaceae</taxon>
        <taxon>Caenimonas</taxon>
    </lineage>
</organism>
<feature type="domain" description="SnoaL-like" evidence="1">
    <location>
        <begin position="15"/>
        <end position="108"/>
    </location>
</feature>
<keyword evidence="3" id="KW-1185">Reference proteome</keyword>
<dbReference type="SUPFAM" id="SSF54427">
    <property type="entry name" value="NTF2-like"/>
    <property type="match status" value="1"/>
</dbReference>
<dbReference type="Gene3D" id="3.10.450.50">
    <property type="match status" value="1"/>
</dbReference>
<dbReference type="Pfam" id="PF12680">
    <property type="entry name" value="SnoaL_2"/>
    <property type="match status" value="1"/>
</dbReference>
<dbReference type="Proteomes" id="UP001596037">
    <property type="component" value="Unassembled WGS sequence"/>
</dbReference>
<accession>A0ABW0N7H6</accession>
<gene>
    <name evidence="2" type="ORF">ACFPOE_03505</name>
</gene>
<dbReference type="RefSeq" id="WP_376848605.1">
    <property type="nucleotide sequence ID" value="NZ_JBHSMF010000002.1"/>
</dbReference>
<evidence type="ECO:0000259" key="1">
    <source>
        <dbReference type="Pfam" id="PF12680"/>
    </source>
</evidence>
<protein>
    <submittedName>
        <fullName evidence="2">Nuclear transport factor 2 family protein</fullName>
    </submittedName>
</protein>
<dbReference type="EMBL" id="JBHSMF010000002">
    <property type="protein sequence ID" value="MFC5496589.1"/>
    <property type="molecule type" value="Genomic_DNA"/>
</dbReference>
<name>A0ABW0N7H6_9BURK</name>
<evidence type="ECO:0000313" key="3">
    <source>
        <dbReference type="Proteomes" id="UP001596037"/>
    </source>
</evidence>
<comment type="caution">
    <text evidence="2">The sequence shown here is derived from an EMBL/GenBank/DDBJ whole genome shotgun (WGS) entry which is preliminary data.</text>
</comment>
<proteinExistence type="predicted"/>
<dbReference type="InterPro" id="IPR032710">
    <property type="entry name" value="NTF2-like_dom_sf"/>
</dbReference>
<sequence>MQDTKPTDAALSDVVRAYFGAYESENRDAAELLLAEGFTFTSPNDDAIDRATYFERCWPQGDAARDQTIEKIVVEGDKAFVTYNCATGNGKSFRNTEFFTFTGEQIASVDVYFGPAYQDGVIV</sequence>